<protein>
    <recommendedName>
        <fullName evidence="3 11">Arginase</fullName>
        <ecNumber evidence="2 11">3.5.3.1</ecNumber>
    </recommendedName>
</protein>
<dbReference type="PANTHER" id="PTHR43782:SF3">
    <property type="entry name" value="ARGINASE"/>
    <property type="match status" value="1"/>
</dbReference>
<dbReference type="InterPro" id="IPR014033">
    <property type="entry name" value="Arginase"/>
</dbReference>
<dbReference type="GO" id="GO:0000050">
    <property type="term" value="P:urea cycle"/>
    <property type="evidence" value="ECO:0007669"/>
    <property type="project" value="UniProtKB-UniPathway"/>
</dbReference>
<comment type="catalytic activity">
    <reaction evidence="8 11">
        <text>L-arginine + H2O = urea + L-ornithine</text>
        <dbReference type="Rhea" id="RHEA:20569"/>
        <dbReference type="ChEBI" id="CHEBI:15377"/>
        <dbReference type="ChEBI" id="CHEBI:16199"/>
        <dbReference type="ChEBI" id="CHEBI:32682"/>
        <dbReference type="ChEBI" id="CHEBI:46911"/>
        <dbReference type="EC" id="3.5.3.1"/>
    </reaction>
</comment>
<comment type="cofactor">
    <cofactor evidence="11">
        <name>Mn(2+)</name>
        <dbReference type="ChEBI" id="CHEBI:29035"/>
    </cofactor>
    <text evidence="11">Binds 2 manganese ions per subunit.</text>
</comment>
<evidence type="ECO:0000256" key="8">
    <source>
        <dbReference type="ARBA" id="ARBA00047391"/>
    </source>
</evidence>
<dbReference type="HOGENOM" id="CLU_039478_6_1_1"/>
<dbReference type="PROSITE" id="PS51409">
    <property type="entry name" value="ARGINASE_2"/>
    <property type="match status" value="1"/>
</dbReference>
<proteinExistence type="inferred from homology"/>
<keyword evidence="4 11" id="KW-0056">Arginine metabolism</keyword>
<dbReference type="GO" id="GO:1903269">
    <property type="term" value="C:ornithine carbamoyltransferase inhibitor complex"/>
    <property type="evidence" value="ECO:0007669"/>
    <property type="project" value="EnsemblFungi"/>
</dbReference>
<reference evidence="12" key="2">
    <citation type="submission" date="2014-02" db="EMBL/GenBank/DDBJ databases">
        <title>Complete DNA sequence of /Kuraishia capsulata/ illustrates novel genomic features among budding yeasts (/Saccharomycotina/).</title>
        <authorList>
            <person name="Morales L."/>
            <person name="Noel B."/>
            <person name="Porcel B."/>
            <person name="Marcet-Houben M."/>
            <person name="Hullo M-F."/>
            <person name="Sacerdot C."/>
            <person name="Tekaia F."/>
            <person name="Leh-Louis V."/>
            <person name="Despons L."/>
            <person name="Khanna V."/>
            <person name="Aury J-M."/>
            <person name="Barbe V."/>
            <person name="Couloux A."/>
            <person name="Labadie K."/>
            <person name="Pelletier E."/>
            <person name="Souciet J-L."/>
            <person name="Boekhout T."/>
            <person name="Gabaldon T."/>
            <person name="Wincker P."/>
            <person name="Dujon B."/>
        </authorList>
    </citation>
    <scope>NUCLEOTIDE SEQUENCE</scope>
    <source>
        <strain evidence="12">CBS 1993</strain>
    </source>
</reference>
<evidence type="ECO:0000256" key="10">
    <source>
        <dbReference type="RuleBase" id="RU003684"/>
    </source>
</evidence>
<keyword evidence="13" id="KW-1185">Reference proteome</keyword>
<dbReference type="Proteomes" id="UP000019384">
    <property type="component" value="Unassembled WGS sequence"/>
</dbReference>
<dbReference type="RefSeq" id="XP_022460917.1">
    <property type="nucleotide sequence ID" value="XM_022606046.1"/>
</dbReference>
<dbReference type="EC" id="3.5.3.1" evidence="2 11"/>
<dbReference type="Pfam" id="PF00491">
    <property type="entry name" value="Arginase"/>
    <property type="match status" value="1"/>
</dbReference>
<evidence type="ECO:0000313" key="12">
    <source>
        <dbReference type="EMBL" id="CDK28928.1"/>
    </source>
</evidence>
<dbReference type="GO" id="GO:0008270">
    <property type="term" value="F:zinc ion binding"/>
    <property type="evidence" value="ECO:0007669"/>
    <property type="project" value="EnsemblFungi"/>
</dbReference>
<sequence length="329" mass="35261">MPIKEFTDTETRVNFKFHPDKKTTLVLAPFSGGQGKSGVEDGPEHMLKAGLQKELELLGWDVAISEPLKDLDLDKEKKNAKDVFGKCKRPALVSDSAQKIYKGVREAIQNKTLPLTIGGDHSIGIGTLAGSLAENPETCVLWIDAHADINTPSTTDSGNLHGCPVSFVMGLDRAAWPPQFSWLDSVTTLHPSKIAYIGLRDVDVGERKILRDHGIAAFSMYHVDKYGIAKVVEMALAKVNPSGTNPVHVSYDVDAIDPLYTPATGTPVRGGLTLREGLFIVEAVAETGNLSALDVVETNPALALQDTHALDTVSAGCAIARCALGETLL</sequence>
<dbReference type="GO" id="GO:0005829">
    <property type="term" value="C:cytosol"/>
    <property type="evidence" value="ECO:0007669"/>
    <property type="project" value="EnsemblFungi"/>
</dbReference>
<evidence type="ECO:0000256" key="6">
    <source>
        <dbReference type="ARBA" id="ARBA00022801"/>
    </source>
</evidence>
<dbReference type="Gene3D" id="3.40.800.10">
    <property type="entry name" value="Ureohydrolase domain"/>
    <property type="match status" value="1"/>
</dbReference>
<dbReference type="EMBL" id="HG793130">
    <property type="protein sequence ID" value="CDK28928.1"/>
    <property type="molecule type" value="Genomic_DNA"/>
</dbReference>
<dbReference type="FunFam" id="3.40.800.10:FF:000012">
    <property type="entry name" value="Arginase"/>
    <property type="match status" value="1"/>
</dbReference>
<dbReference type="PANTHER" id="PTHR43782">
    <property type="entry name" value="ARGINASE"/>
    <property type="match status" value="1"/>
</dbReference>
<evidence type="ECO:0000256" key="2">
    <source>
        <dbReference type="ARBA" id="ARBA00012168"/>
    </source>
</evidence>
<comment type="pathway">
    <text evidence="1">Nitrogen metabolism; urea cycle; L-ornithine and urea from L-arginine: step 1/1.</text>
</comment>
<gene>
    <name evidence="12" type="ORF">KUCA_T00004913001</name>
</gene>
<dbReference type="InterPro" id="IPR020855">
    <property type="entry name" value="Ureohydrolase_Mn_BS"/>
</dbReference>
<keyword evidence="7 11" id="KW-0464">Manganese</keyword>
<dbReference type="GO" id="GO:0030145">
    <property type="term" value="F:manganese ion binding"/>
    <property type="evidence" value="ECO:0007669"/>
    <property type="project" value="EnsemblFungi"/>
</dbReference>
<dbReference type="GeneID" id="34522305"/>
<evidence type="ECO:0000256" key="11">
    <source>
        <dbReference type="RuleBase" id="RU361159"/>
    </source>
</evidence>
<dbReference type="GO" id="GO:0005634">
    <property type="term" value="C:nucleus"/>
    <property type="evidence" value="ECO:0007669"/>
    <property type="project" value="TreeGrafter"/>
</dbReference>
<dbReference type="SUPFAM" id="SSF52768">
    <property type="entry name" value="Arginase/deacetylase"/>
    <property type="match status" value="1"/>
</dbReference>
<evidence type="ECO:0000256" key="5">
    <source>
        <dbReference type="ARBA" id="ARBA00022723"/>
    </source>
</evidence>
<organism evidence="12 13">
    <name type="scientific">Kuraishia capsulata CBS 1993</name>
    <dbReference type="NCBI Taxonomy" id="1382522"/>
    <lineage>
        <taxon>Eukaryota</taxon>
        <taxon>Fungi</taxon>
        <taxon>Dikarya</taxon>
        <taxon>Ascomycota</taxon>
        <taxon>Saccharomycotina</taxon>
        <taxon>Pichiomycetes</taxon>
        <taxon>Pichiales</taxon>
        <taxon>Pichiaceae</taxon>
        <taxon>Kuraishia</taxon>
    </lineage>
</organism>
<dbReference type="InterPro" id="IPR023696">
    <property type="entry name" value="Ureohydrolase_dom_sf"/>
</dbReference>
<evidence type="ECO:0000256" key="9">
    <source>
        <dbReference type="PROSITE-ProRule" id="PRU00742"/>
    </source>
</evidence>
<evidence type="ECO:0000256" key="1">
    <source>
        <dbReference type="ARBA" id="ARBA00005098"/>
    </source>
</evidence>
<dbReference type="PRINTS" id="PR00116">
    <property type="entry name" value="ARGINASE"/>
</dbReference>
<keyword evidence="6 10" id="KW-0378">Hydrolase</keyword>
<comment type="similarity">
    <text evidence="9 10">Belongs to the arginase family.</text>
</comment>
<dbReference type="GO" id="GO:0090369">
    <property type="term" value="F:ornithine carbamoyltransferase inhibitor activity"/>
    <property type="evidence" value="ECO:0007669"/>
    <property type="project" value="EnsemblFungi"/>
</dbReference>
<accession>W6MRD5</accession>
<evidence type="ECO:0000256" key="4">
    <source>
        <dbReference type="ARBA" id="ARBA00022503"/>
    </source>
</evidence>
<dbReference type="NCBIfam" id="TIGR01229">
    <property type="entry name" value="rocF_arginase"/>
    <property type="match status" value="1"/>
</dbReference>
<dbReference type="GO" id="GO:0004053">
    <property type="term" value="F:arginase activity"/>
    <property type="evidence" value="ECO:0007669"/>
    <property type="project" value="UniProtKB-EC"/>
</dbReference>
<dbReference type="STRING" id="1382522.W6MRD5"/>
<dbReference type="PROSITE" id="PS01053">
    <property type="entry name" value="ARGINASE_1"/>
    <property type="match status" value="1"/>
</dbReference>
<reference evidence="12" key="1">
    <citation type="submission" date="2013-12" db="EMBL/GenBank/DDBJ databases">
        <authorList>
            <person name="Genoscope - CEA"/>
        </authorList>
    </citation>
    <scope>NUCLEOTIDE SEQUENCE</scope>
    <source>
        <strain evidence="12">CBS 1993</strain>
    </source>
</reference>
<evidence type="ECO:0000313" key="13">
    <source>
        <dbReference type="Proteomes" id="UP000019384"/>
    </source>
</evidence>
<name>W6MRD5_9ASCO</name>
<evidence type="ECO:0000256" key="7">
    <source>
        <dbReference type="ARBA" id="ARBA00023211"/>
    </source>
</evidence>
<dbReference type="InterPro" id="IPR006035">
    <property type="entry name" value="Ureohydrolase"/>
</dbReference>
<evidence type="ECO:0000256" key="3">
    <source>
        <dbReference type="ARBA" id="ARBA00018123"/>
    </source>
</evidence>
<dbReference type="CDD" id="cd09989">
    <property type="entry name" value="Arginase"/>
    <property type="match status" value="1"/>
</dbReference>
<dbReference type="UniPathway" id="UPA00158">
    <property type="reaction ID" value="UER00270"/>
</dbReference>
<dbReference type="OrthoDB" id="9992747at2759"/>
<dbReference type="GO" id="GO:0006525">
    <property type="term" value="P:arginine metabolic process"/>
    <property type="evidence" value="ECO:0007669"/>
    <property type="project" value="UniProtKB-KW"/>
</dbReference>
<keyword evidence="5 11" id="KW-0479">Metal-binding</keyword>
<dbReference type="AlphaFoldDB" id="W6MRD5"/>
<dbReference type="GO" id="GO:0090368">
    <property type="term" value="P:regulation of ornithine metabolic process"/>
    <property type="evidence" value="ECO:0007669"/>
    <property type="project" value="EnsemblFungi"/>
</dbReference>